<dbReference type="Proteomes" id="UP000748752">
    <property type="component" value="Unassembled WGS sequence"/>
</dbReference>
<feature type="transmembrane region" description="Helical" evidence="6">
    <location>
        <begin position="357"/>
        <end position="388"/>
    </location>
</feature>
<evidence type="ECO:0000256" key="4">
    <source>
        <dbReference type="ARBA" id="ARBA00022989"/>
    </source>
</evidence>
<keyword evidence="2" id="KW-1003">Cell membrane</keyword>
<evidence type="ECO:0000256" key="6">
    <source>
        <dbReference type="SAM" id="Phobius"/>
    </source>
</evidence>
<protein>
    <submittedName>
        <fullName evidence="8">DNA internalization-related competence protein ComEC/Rec2</fullName>
    </submittedName>
</protein>
<dbReference type="Pfam" id="PF00753">
    <property type="entry name" value="Lactamase_B"/>
    <property type="match status" value="1"/>
</dbReference>
<evidence type="ECO:0000256" key="1">
    <source>
        <dbReference type="ARBA" id="ARBA00004651"/>
    </source>
</evidence>
<comment type="subcellular location">
    <subcellularLocation>
        <location evidence="1">Cell membrane</location>
        <topology evidence="1">Multi-pass membrane protein</topology>
    </subcellularLocation>
</comment>
<gene>
    <name evidence="8" type="ORF">CKO31_04160</name>
</gene>
<dbReference type="NCBIfam" id="TIGR00360">
    <property type="entry name" value="ComEC_N-term"/>
    <property type="match status" value="1"/>
</dbReference>
<feature type="transmembrane region" description="Helical" evidence="6">
    <location>
        <begin position="270"/>
        <end position="289"/>
    </location>
</feature>
<dbReference type="InterPro" id="IPR036866">
    <property type="entry name" value="RibonucZ/Hydroxyglut_hydro"/>
</dbReference>
<evidence type="ECO:0000313" key="8">
    <source>
        <dbReference type="EMBL" id="MBK1629947.1"/>
    </source>
</evidence>
<reference evidence="8 9" key="1">
    <citation type="journal article" date="2020" name="Microorganisms">
        <title>Osmotic Adaptation and Compatible Solute Biosynthesis of Phototrophic Bacteria as Revealed from Genome Analyses.</title>
        <authorList>
            <person name="Imhoff J.F."/>
            <person name="Rahn T."/>
            <person name="Kunzel S."/>
            <person name="Keller A."/>
            <person name="Neulinger S.C."/>
        </authorList>
    </citation>
    <scope>NUCLEOTIDE SEQUENCE [LARGE SCALE GENOMIC DNA]</scope>
    <source>
        <strain evidence="8 9">DSM 6210</strain>
    </source>
</reference>
<dbReference type="InterPro" id="IPR004797">
    <property type="entry name" value="Competence_ComEC/Rec2"/>
</dbReference>
<feature type="domain" description="Metallo-beta-lactamase" evidence="7">
    <location>
        <begin position="549"/>
        <end position="738"/>
    </location>
</feature>
<evidence type="ECO:0000259" key="7">
    <source>
        <dbReference type="SMART" id="SM00849"/>
    </source>
</evidence>
<evidence type="ECO:0000256" key="2">
    <source>
        <dbReference type="ARBA" id="ARBA00022475"/>
    </source>
</evidence>
<keyword evidence="9" id="KW-1185">Reference proteome</keyword>
<feature type="transmembrane region" description="Helical" evidence="6">
    <location>
        <begin position="72"/>
        <end position="91"/>
    </location>
</feature>
<keyword evidence="5 6" id="KW-0472">Membrane</keyword>
<feature type="transmembrane region" description="Helical" evidence="6">
    <location>
        <begin position="46"/>
        <end position="65"/>
    </location>
</feature>
<feature type="transmembrane region" description="Helical" evidence="6">
    <location>
        <begin position="408"/>
        <end position="427"/>
    </location>
</feature>
<organism evidence="8 9">
    <name type="scientific">Thiohalocapsa halophila</name>
    <dbReference type="NCBI Taxonomy" id="69359"/>
    <lineage>
        <taxon>Bacteria</taxon>
        <taxon>Pseudomonadati</taxon>
        <taxon>Pseudomonadota</taxon>
        <taxon>Gammaproteobacteria</taxon>
        <taxon>Chromatiales</taxon>
        <taxon>Chromatiaceae</taxon>
        <taxon>Thiohalocapsa</taxon>
    </lineage>
</organism>
<dbReference type="Pfam" id="PF13567">
    <property type="entry name" value="DUF4131"/>
    <property type="match status" value="1"/>
</dbReference>
<dbReference type="PANTHER" id="PTHR30619:SF1">
    <property type="entry name" value="RECOMBINATION PROTEIN 2"/>
    <property type="match status" value="1"/>
</dbReference>
<dbReference type="Pfam" id="PF03772">
    <property type="entry name" value="Competence"/>
    <property type="match status" value="1"/>
</dbReference>
<feature type="transmembrane region" description="Helical" evidence="6">
    <location>
        <begin position="495"/>
        <end position="514"/>
    </location>
</feature>
<dbReference type="InterPro" id="IPR025405">
    <property type="entry name" value="DUF4131"/>
</dbReference>
<feature type="transmembrane region" description="Helical" evidence="6">
    <location>
        <begin position="434"/>
        <end position="456"/>
    </location>
</feature>
<dbReference type="SUPFAM" id="SSF56281">
    <property type="entry name" value="Metallo-hydrolase/oxidoreductase"/>
    <property type="match status" value="1"/>
</dbReference>
<dbReference type="InterPro" id="IPR035681">
    <property type="entry name" value="ComA-like_MBL"/>
</dbReference>
<dbReference type="CDD" id="cd07731">
    <property type="entry name" value="ComA-like_MBL-fold"/>
    <property type="match status" value="1"/>
</dbReference>
<dbReference type="PANTHER" id="PTHR30619">
    <property type="entry name" value="DNA INTERNALIZATION/COMPETENCE PROTEIN COMEC/REC2"/>
    <property type="match status" value="1"/>
</dbReference>
<feature type="transmembrane region" description="Helical" evidence="6">
    <location>
        <begin position="309"/>
        <end position="328"/>
    </location>
</feature>
<dbReference type="InterPro" id="IPR001279">
    <property type="entry name" value="Metallo-B-lactamas"/>
</dbReference>
<evidence type="ECO:0000256" key="3">
    <source>
        <dbReference type="ARBA" id="ARBA00022692"/>
    </source>
</evidence>
<dbReference type="NCBIfam" id="TIGR00361">
    <property type="entry name" value="ComEC_Rec2"/>
    <property type="match status" value="1"/>
</dbReference>
<proteinExistence type="predicted"/>
<keyword evidence="4 6" id="KW-1133">Transmembrane helix</keyword>
<dbReference type="Gene3D" id="3.60.15.10">
    <property type="entry name" value="Ribonuclease Z/Hydroxyacylglutathione hydrolase-like"/>
    <property type="match status" value="1"/>
</dbReference>
<accession>A0ABS1CDG7</accession>
<name>A0ABS1CDG7_9GAMM</name>
<sequence length="808" mass="84649">MDGAPAQRVEAGPVATPRRLSPTPVALAFATGCGGFAALPRLPGPWLPWLLAGVASVLLLAAAGWRRRLPVALAPALLVSLVAAGALWAYLDACRVLCSPFPEQRVNQTLVAVGRVASLPQDKGYAERFLFRIERLRADGEPLGFRGLVRLSWYRERPALRVGQRWRLSLRLKPPHGFVNPGGFDYEGWLFQRGIAATGHVRDPEAAVRLTAGPGPYRLDHWRQALRDRLAALLPEGPAAALVPALVLGDRGGLTPAQWEVFSRTGTSHLIAISGLHVGLVAGAVLLAVRWSWSRFPRLTRRLAAPRAAAGVALLAAAGYAALAGFSISTQRALAMLAVVLVAAMLGRTLRPWSGLALALLAVLLLDPASVLSYGFWLSFAAVAMLLYALSQRLAPPFALVRWGRAQWAVAVGLLPLLLFFFARASLVAPAVNLVLVPLFGLLLPVVLLFAGLALAGDWPWALWPVAVVLDAGYALLAAIAGWELAGVTLGGRALWVWLAAGGGALLLLAPRGVPARWLGLVLLLPLAAARPPAPPPGAAQLTMLDVGQGLAVVVRTAGHTLVYDMGVGWPSGFNTGTVVVAPYLRHRGVGGVDIAMVSHADQDHAGGLEGLAADLPVRRVLSGEPQALDAPAGVAAEACRAGDHWRWDGVEFRVLHPSGPAQEGNDASCVLHVAAGGASVLLTGDIEAGVEAALVAAVPGALAADVLLASHHGSDSSSTAAFLRAVDPDWVWFSAGYANRFGFPSADVVARVRALGAAAASTATDGGVTLRLPAQPGPLVPTGAREVRQRLWRHRPRPADATSRAPP</sequence>
<dbReference type="SMART" id="SM00849">
    <property type="entry name" value="Lactamase_B"/>
    <property type="match status" value="1"/>
</dbReference>
<dbReference type="InterPro" id="IPR052159">
    <property type="entry name" value="Competence_DNA_uptake"/>
</dbReference>
<evidence type="ECO:0000256" key="5">
    <source>
        <dbReference type="ARBA" id="ARBA00023136"/>
    </source>
</evidence>
<keyword evidence="3 6" id="KW-0812">Transmembrane</keyword>
<evidence type="ECO:0000313" key="9">
    <source>
        <dbReference type="Proteomes" id="UP000748752"/>
    </source>
</evidence>
<dbReference type="EMBL" id="NRRV01000007">
    <property type="protein sequence ID" value="MBK1629947.1"/>
    <property type="molecule type" value="Genomic_DNA"/>
</dbReference>
<comment type="caution">
    <text evidence="8">The sequence shown here is derived from an EMBL/GenBank/DDBJ whole genome shotgun (WGS) entry which is preliminary data.</text>
</comment>
<dbReference type="InterPro" id="IPR004477">
    <property type="entry name" value="ComEC_N"/>
</dbReference>
<feature type="transmembrane region" description="Helical" evidence="6">
    <location>
        <begin position="462"/>
        <end position="483"/>
    </location>
</feature>